<keyword evidence="5 8" id="KW-0812">Transmembrane</keyword>
<sequence>MQSIPESRKISQYIVFFTVTSMQVGVGVLGFQRIIAKIAGYDAWMSILIAGIATHIAMFIIYQICEKGDGDLLNAQKMVFGKWIGNVFNLFFAIYFCLQSITVLRTYLEVIQVWMFPTLSNFWFSLLFLLLVLYIVNGGFRVVAGVSFFGTILPSYLLLPFLMAIPHSDYRNLLPVFNSSIMDILNGTYSMSLTYLGYETLLVYFPFIKEPQKSKKWAHLGLLATTMTYSYIAIITFGYFSQGQLQKTIWATLSLWKIVELPFVERFEYIGIANWCLIILPNICIALWCASRIMKRTFPITQRASVLILAVVCLVAVSLFETRLQINSLNDILGKVGFYLNFVYVPLLFLLLLFVRKVKKKS</sequence>
<keyword evidence="4" id="KW-0309">Germination</keyword>
<evidence type="ECO:0000256" key="4">
    <source>
        <dbReference type="ARBA" id="ARBA00022544"/>
    </source>
</evidence>
<dbReference type="GO" id="GO:0016020">
    <property type="term" value="C:membrane"/>
    <property type="evidence" value="ECO:0007669"/>
    <property type="project" value="UniProtKB-SubCell"/>
</dbReference>
<evidence type="ECO:0000256" key="2">
    <source>
        <dbReference type="ARBA" id="ARBA00007998"/>
    </source>
</evidence>
<dbReference type="PANTHER" id="PTHR34975">
    <property type="entry name" value="SPORE GERMINATION PROTEIN A2"/>
    <property type="match status" value="1"/>
</dbReference>
<evidence type="ECO:0000256" key="6">
    <source>
        <dbReference type="ARBA" id="ARBA00022989"/>
    </source>
</evidence>
<feature type="transmembrane region" description="Helical" evidence="8">
    <location>
        <begin position="83"/>
        <end position="108"/>
    </location>
</feature>
<dbReference type="OrthoDB" id="2380240at2"/>
<keyword evidence="3" id="KW-0813">Transport</keyword>
<keyword evidence="6 8" id="KW-1133">Transmembrane helix</keyword>
<feature type="transmembrane region" description="Helical" evidence="8">
    <location>
        <begin position="114"/>
        <end position="136"/>
    </location>
</feature>
<dbReference type="RefSeq" id="WP_121679598.1">
    <property type="nucleotide sequence ID" value="NZ_RCVZ01000003.1"/>
</dbReference>
<keyword evidence="7 8" id="KW-0472">Membrane</keyword>
<protein>
    <submittedName>
        <fullName evidence="9">Spore gernimation protein GerB</fullName>
    </submittedName>
</protein>
<dbReference type="AlphaFoldDB" id="A0A3L7K0I3"/>
<dbReference type="InterPro" id="IPR004761">
    <property type="entry name" value="Spore_GerAB"/>
</dbReference>
<evidence type="ECO:0000256" key="1">
    <source>
        <dbReference type="ARBA" id="ARBA00004141"/>
    </source>
</evidence>
<dbReference type="NCBIfam" id="TIGR00912">
    <property type="entry name" value="2A0309"/>
    <property type="match status" value="1"/>
</dbReference>
<evidence type="ECO:0000256" key="7">
    <source>
        <dbReference type="ARBA" id="ARBA00023136"/>
    </source>
</evidence>
<accession>A0A3L7K0I3</accession>
<evidence type="ECO:0000313" key="10">
    <source>
        <dbReference type="Proteomes" id="UP000276770"/>
    </source>
</evidence>
<feature type="transmembrane region" description="Helical" evidence="8">
    <location>
        <begin position="332"/>
        <end position="355"/>
    </location>
</feature>
<feature type="transmembrane region" description="Helical" evidence="8">
    <location>
        <begin position="184"/>
        <end position="205"/>
    </location>
</feature>
<proteinExistence type="inferred from homology"/>
<gene>
    <name evidence="9" type="ORF">D9X91_05580</name>
</gene>
<feature type="transmembrane region" description="Helical" evidence="8">
    <location>
        <begin position="12"/>
        <end position="31"/>
    </location>
</feature>
<feature type="transmembrane region" description="Helical" evidence="8">
    <location>
        <begin position="269"/>
        <end position="288"/>
    </location>
</feature>
<keyword evidence="10" id="KW-1185">Reference proteome</keyword>
<evidence type="ECO:0000256" key="5">
    <source>
        <dbReference type="ARBA" id="ARBA00022692"/>
    </source>
</evidence>
<dbReference type="Gene3D" id="1.20.1740.10">
    <property type="entry name" value="Amino acid/polyamine transporter I"/>
    <property type="match status" value="1"/>
</dbReference>
<feature type="transmembrane region" description="Helical" evidence="8">
    <location>
        <begin position="217"/>
        <end position="240"/>
    </location>
</feature>
<dbReference type="Proteomes" id="UP000276770">
    <property type="component" value="Unassembled WGS sequence"/>
</dbReference>
<dbReference type="GO" id="GO:0009847">
    <property type="term" value="P:spore germination"/>
    <property type="evidence" value="ECO:0007669"/>
    <property type="project" value="InterPro"/>
</dbReference>
<feature type="transmembrane region" description="Helical" evidence="8">
    <location>
        <begin position="300"/>
        <end position="320"/>
    </location>
</feature>
<dbReference type="EMBL" id="RCVZ01000003">
    <property type="protein sequence ID" value="RLQ96577.1"/>
    <property type="molecule type" value="Genomic_DNA"/>
</dbReference>
<reference evidence="9 10" key="1">
    <citation type="submission" date="2018-10" db="EMBL/GenBank/DDBJ databases">
        <title>Falsibacillus sp. genome draft.</title>
        <authorList>
            <person name="Shi S."/>
        </authorList>
    </citation>
    <scope>NUCLEOTIDE SEQUENCE [LARGE SCALE GENOMIC DNA]</scope>
    <source>
        <strain evidence="9 10">GY 10110</strain>
    </source>
</reference>
<comment type="similarity">
    <text evidence="2">Belongs to the amino acid-polyamine-organocation (APC) superfamily. Spore germination protein (SGP) (TC 2.A.3.9) family.</text>
</comment>
<feature type="transmembrane region" description="Helical" evidence="8">
    <location>
        <begin position="43"/>
        <end position="62"/>
    </location>
</feature>
<dbReference type="PANTHER" id="PTHR34975:SF2">
    <property type="entry name" value="SPORE GERMINATION PROTEIN A2"/>
    <property type="match status" value="1"/>
</dbReference>
<feature type="transmembrane region" description="Helical" evidence="8">
    <location>
        <begin position="143"/>
        <end position="164"/>
    </location>
</feature>
<dbReference type="Pfam" id="PF03845">
    <property type="entry name" value="Spore_permease"/>
    <property type="match status" value="1"/>
</dbReference>
<comment type="subcellular location">
    <subcellularLocation>
        <location evidence="1">Membrane</location>
        <topology evidence="1">Multi-pass membrane protein</topology>
    </subcellularLocation>
</comment>
<evidence type="ECO:0000313" key="9">
    <source>
        <dbReference type="EMBL" id="RLQ96577.1"/>
    </source>
</evidence>
<evidence type="ECO:0000256" key="8">
    <source>
        <dbReference type="SAM" id="Phobius"/>
    </source>
</evidence>
<comment type="caution">
    <text evidence="9">The sequence shown here is derived from an EMBL/GenBank/DDBJ whole genome shotgun (WGS) entry which is preliminary data.</text>
</comment>
<evidence type="ECO:0000256" key="3">
    <source>
        <dbReference type="ARBA" id="ARBA00022448"/>
    </source>
</evidence>
<organism evidence="9 10">
    <name type="scientific">Falsibacillus albus</name>
    <dbReference type="NCBI Taxonomy" id="2478915"/>
    <lineage>
        <taxon>Bacteria</taxon>
        <taxon>Bacillati</taxon>
        <taxon>Bacillota</taxon>
        <taxon>Bacilli</taxon>
        <taxon>Bacillales</taxon>
        <taxon>Bacillaceae</taxon>
        <taxon>Falsibacillus</taxon>
    </lineage>
</organism>
<name>A0A3L7K0I3_9BACI</name>